<dbReference type="Proteomes" id="UP000184192">
    <property type="component" value="Unassembled WGS sequence"/>
</dbReference>
<keyword evidence="2" id="KW-1185">Reference proteome</keyword>
<reference evidence="2" key="1">
    <citation type="submission" date="2016-11" db="EMBL/GenBank/DDBJ databases">
        <authorList>
            <person name="Varghese N."/>
            <person name="Submissions S."/>
        </authorList>
    </citation>
    <scope>NUCLEOTIDE SEQUENCE [LARGE SCALE GENOMIC DNA]</scope>
    <source>
        <strain evidence="2">DSM 26884</strain>
    </source>
</reference>
<name>A0A1M6I798_9BACE</name>
<sequence length="49" mass="5646">MIKITFKTSSNVDGYITSSTIECRVFGILLYKKSCFYPPKGWSGEYFTH</sequence>
<organism evidence="1 2">
    <name type="scientific">Bacteroides stercorirosoris</name>
    <dbReference type="NCBI Taxonomy" id="871324"/>
    <lineage>
        <taxon>Bacteria</taxon>
        <taxon>Pseudomonadati</taxon>
        <taxon>Bacteroidota</taxon>
        <taxon>Bacteroidia</taxon>
        <taxon>Bacteroidales</taxon>
        <taxon>Bacteroidaceae</taxon>
        <taxon>Bacteroides</taxon>
    </lineage>
</organism>
<evidence type="ECO:0000313" key="2">
    <source>
        <dbReference type="Proteomes" id="UP000184192"/>
    </source>
</evidence>
<evidence type="ECO:0000313" key="1">
    <source>
        <dbReference type="EMBL" id="SHJ30327.1"/>
    </source>
</evidence>
<accession>A0A1M6I798</accession>
<gene>
    <name evidence="1" type="ORF">SAMN05444350_121109</name>
</gene>
<protein>
    <submittedName>
        <fullName evidence="1">Uncharacterized protein</fullName>
    </submittedName>
</protein>
<dbReference type="AlphaFoldDB" id="A0A1M6I798"/>
<dbReference type="EMBL" id="FQZN01000021">
    <property type="protein sequence ID" value="SHJ30327.1"/>
    <property type="molecule type" value="Genomic_DNA"/>
</dbReference>
<proteinExistence type="predicted"/>